<feature type="region of interest" description="Disordered" evidence="6">
    <location>
        <begin position="367"/>
        <end position="490"/>
    </location>
</feature>
<proteinExistence type="inferred from homology"/>
<feature type="transmembrane region" description="Helical" evidence="7">
    <location>
        <begin position="77"/>
        <end position="97"/>
    </location>
</feature>
<reference evidence="9 10" key="1">
    <citation type="submission" date="2024-02" db="EMBL/GenBank/DDBJ databases">
        <title>First draft genome assembly of two strains of Seiridium cardinale.</title>
        <authorList>
            <person name="Emiliani G."/>
            <person name="Scali E."/>
        </authorList>
    </citation>
    <scope>NUCLEOTIDE SEQUENCE [LARGE SCALE GENOMIC DNA]</scope>
    <source>
        <strain evidence="9 10">BM-138-000479</strain>
    </source>
</reference>
<name>A0ABR2Y1R0_9PEZI</name>
<dbReference type="InterPro" id="IPR052337">
    <property type="entry name" value="SAT4-like"/>
</dbReference>
<feature type="compositionally biased region" description="Low complexity" evidence="6">
    <location>
        <begin position="27"/>
        <end position="38"/>
    </location>
</feature>
<feature type="compositionally biased region" description="Polar residues" evidence="6">
    <location>
        <begin position="458"/>
        <end position="476"/>
    </location>
</feature>
<feature type="transmembrane region" description="Helical" evidence="7">
    <location>
        <begin position="193"/>
        <end position="215"/>
    </location>
</feature>
<feature type="transmembrane region" description="Helical" evidence="7">
    <location>
        <begin position="156"/>
        <end position="181"/>
    </location>
</feature>
<keyword evidence="3 7" id="KW-1133">Transmembrane helix</keyword>
<dbReference type="Pfam" id="PF20684">
    <property type="entry name" value="Fung_rhodopsin"/>
    <property type="match status" value="1"/>
</dbReference>
<evidence type="ECO:0000256" key="2">
    <source>
        <dbReference type="ARBA" id="ARBA00022692"/>
    </source>
</evidence>
<feature type="compositionally biased region" description="Basic and acidic residues" evidence="6">
    <location>
        <begin position="372"/>
        <end position="383"/>
    </location>
</feature>
<evidence type="ECO:0000313" key="10">
    <source>
        <dbReference type="Proteomes" id="UP001465668"/>
    </source>
</evidence>
<organism evidence="9 10">
    <name type="scientific">Seiridium cardinale</name>
    <dbReference type="NCBI Taxonomy" id="138064"/>
    <lineage>
        <taxon>Eukaryota</taxon>
        <taxon>Fungi</taxon>
        <taxon>Dikarya</taxon>
        <taxon>Ascomycota</taxon>
        <taxon>Pezizomycotina</taxon>
        <taxon>Sordariomycetes</taxon>
        <taxon>Xylariomycetidae</taxon>
        <taxon>Amphisphaeriales</taxon>
        <taxon>Sporocadaceae</taxon>
        <taxon>Seiridium</taxon>
    </lineage>
</organism>
<comment type="caution">
    <text evidence="9">The sequence shown here is derived from an EMBL/GenBank/DDBJ whole genome shotgun (WGS) entry which is preliminary data.</text>
</comment>
<evidence type="ECO:0000256" key="3">
    <source>
        <dbReference type="ARBA" id="ARBA00022989"/>
    </source>
</evidence>
<feature type="transmembrane region" description="Helical" evidence="7">
    <location>
        <begin position="243"/>
        <end position="263"/>
    </location>
</feature>
<dbReference type="EMBL" id="JARVKM010000008">
    <property type="protein sequence ID" value="KAK9779919.1"/>
    <property type="molecule type" value="Genomic_DNA"/>
</dbReference>
<accession>A0ABR2Y1R0</accession>
<feature type="domain" description="Rhodopsin" evidence="8">
    <location>
        <begin position="95"/>
        <end position="341"/>
    </location>
</feature>
<dbReference type="PANTHER" id="PTHR33048">
    <property type="entry name" value="PTH11-LIKE INTEGRAL MEMBRANE PROTEIN (AFU_ORTHOLOGUE AFUA_5G11245)"/>
    <property type="match status" value="1"/>
</dbReference>
<keyword evidence="4 7" id="KW-0472">Membrane</keyword>
<comment type="similarity">
    <text evidence="5">Belongs to the SAT4 family.</text>
</comment>
<evidence type="ECO:0000313" key="9">
    <source>
        <dbReference type="EMBL" id="KAK9779919.1"/>
    </source>
</evidence>
<keyword evidence="10" id="KW-1185">Reference proteome</keyword>
<feature type="compositionally biased region" description="Basic and acidic residues" evidence="6">
    <location>
        <begin position="477"/>
        <end position="490"/>
    </location>
</feature>
<dbReference type="PANTHER" id="PTHR33048:SF155">
    <property type="entry name" value="INTEGRAL MEMBRANE PROTEIN"/>
    <property type="match status" value="1"/>
</dbReference>
<gene>
    <name evidence="9" type="ORF">SCAR479_03043</name>
</gene>
<feature type="compositionally biased region" description="Polar residues" evidence="6">
    <location>
        <begin position="434"/>
        <end position="444"/>
    </location>
</feature>
<feature type="transmembrane region" description="Helical" evidence="7">
    <location>
        <begin position="275"/>
        <end position="293"/>
    </location>
</feature>
<dbReference type="InterPro" id="IPR049326">
    <property type="entry name" value="Rhodopsin_dom_fungi"/>
</dbReference>
<keyword evidence="2 7" id="KW-0812">Transmembrane</keyword>
<evidence type="ECO:0000256" key="6">
    <source>
        <dbReference type="SAM" id="MobiDB-lite"/>
    </source>
</evidence>
<evidence type="ECO:0000256" key="7">
    <source>
        <dbReference type="SAM" id="Phobius"/>
    </source>
</evidence>
<dbReference type="Proteomes" id="UP001465668">
    <property type="component" value="Unassembled WGS sequence"/>
</dbReference>
<feature type="transmembrane region" description="Helical" evidence="7">
    <location>
        <begin position="313"/>
        <end position="340"/>
    </location>
</feature>
<sequence length="506" mass="55361">MQDRDQWPGPDNIPSDVKIAGETSDKGPSNPSAASSGSLVSSNCTAPILNHQKCGNNLKSSNCGMALWDNEAYGSQAHKVCWFLFAFTSVVITLRFYSRFTAKPNNWFGAMGLDDALVGFSWIVLLLTQVFIQIAADYGNGKHFDDLSKNSQIQAMKWNTIIDAVIIWAFSLPKLAIIALLRRILNFGLHTSVLLWGLAFVGQALIFSMSVFVFIQCDPAAKNWDTDLPGICLPRGTMIALEYFVSSYSAFLDLFLAVFPAPFIMRLNMPLKTRLAVSGALGLGVFASIIQGYKLSIMGASFQLSQNDPTYPLPFLNTFGMLEACLLLIAGSLPALGPLIRHAKDHLSRLTSSKGWSVTEIGEYVSNRSKRSQLDRTQDERKPSRTPGPLGYHGYNVEAAPSRRKGSDNSDQQTLTHDDLESSIESRPSAVLDSPTNSSPTTELSPRPVPGFRAAEGSKSQTMSEKQDYETSQDQSKLSEKLRDALKGLKKPEKPNVVLACMGKSG</sequence>
<evidence type="ECO:0000256" key="1">
    <source>
        <dbReference type="ARBA" id="ARBA00004141"/>
    </source>
</evidence>
<feature type="transmembrane region" description="Helical" evidence="7">
    <location>
        <begin position="117"/>
        <end position="136"/>
    </location>
</feature>
<evidence type="ECO:0000259" key="8">
    <source>
        <dbReference type="Pfam" id="PF20684"/>
    </source>
</evidence>
<protein>
    <submittedName>
        <fullName evidence="9">Integral membrane protein</fullName>
    </submittedName>
</protein>
<feature type="region of interest" description="Disordered" evidence="6">
    <location>
        <begin position="1"/>
        <end position="38"/>
    </location>
</feature>
<evidence type="ECO:0000256" key="4">
    <source>
        <dbReference type="ARBA" id="ARBA00023136"/>
    </source>
</evidence>
<comment type="subcellular location">
    <subcellularLocation>
        <location evidence="1">Membrane</location>
        <topology evidence="1">Multi-pass membrane protein</topology>
    </subcellularLocation>
</comment>
<evidence type="ECO:0000256" key="5">
    <source>
        <dbReference type="ARBA" id="ARBA00038359"/>
    </source>
</evidence>